<evidence type="ECO:0000256" key="1">
    <source>
        <dbReference type="SAM" id="MobiDB-lite"/>
    </source>
</evidence>
<evidence type="ECO:0000259" key="2">
    <source>
        <dbReference type="Pfam" id="PF24254"/>
    </source>
</evidence>
<evidence type="ECO:0000313" key="3">
    <source>
        <dbReference type="EMBL" id="QTE30932.1"/>
    </source>
</evidence>
<feature type="region of interest" description="Disordered" evidence="1">
    <location>
        <begin position="1"/>
        <end position="21"/>
    </location>
</feature>
<proteinExistence type="predicted"/>
<dbReference type="AlphaFoldDB" id="A0A8A4ZFY3"/>
<sequence length="85" mass="9023">MSSQHAETATAAAPTETRALPSVRDMAHERCDACGHRAYVLVMTSAGPLAFCAHHFQRADDAGGGIGPVILDVRHQLTPTNRGKD</sequence>
<organism evidence="3 4">
    <name type="scientific">Pengzhenrongella sicca</name>
    <dbReference type="NCBI Taxonomy" id="2819238"/>
    <lineage>
        <taxon>Bacteria</taxon>
        <taxon>Bacillati</taxon>
        <taxon>Actinomycetota</taxon>
        <taxon>Actinomycetes</taxon>
        <taxon>Micrococcales</taxon>
        <taxon>Pengzhenrongella</taxon>
    </lineage>
</organism>
<name>A0A8A4ZFY3_9MICO</name>
<reference evidence="3" key="1">
    <citation type="submission" date="2021-03" db="EMBL/GenBank/DDBJ databases">
        <title>Pengzhenrongella sicca gen. nov., sp. nov., a new member of suborder Micrococcineae isolated from High-Arctic tundra soil.</title>
        <authorList>
            <person name="Peng F."/>
        </authorList>
    </citation>
    <scope>NUCLEOTIDE SEQUENCE</scope>
    <source>
        <strain evidence="3">LRZ-2</strain>
    </source>
</reference>
<keyword evidence="4" id="KW-1185">Reference proteome</keyword>
<accession>A0A8A4ZFY3</accession>
<dbReference type="KEGG" id="psic:J4E96_08410"/>
<feature type="domain" description="DUF7455" evidence="2">
    <location>
        <begin position="27"/>
        <end position="77"/>
    </location>
</feature>
<dbReference type="InterPro" id="IPR055878">
    <property type="entry name" value="DUF7455"/>
</dbReference>
<dbReference type="Proteomes" id="UP000663937">
    <property type="component" value="Chromosome"/>
</dbReference>
<gene>
    <name evidence="3" type="ORF">J4E96_08410</name>
</gene>
<feature type="compositionally biased region" description="Low complexity" evidence="1">
    <location>
        <begin position="1"/>
        <end position="19"/>
    </location>
</feature>
<dbReference type="Pfam" id="PF24254">
    <property type="entry name" value="DUF7455"/>
    <property type="match status" value="1"/>
</dbReference>
<evidence type="ECO:0000313" key="4">
    <source>
        <dbReference type="Proteomes" id="UP000663937"/>
    </source>
</evidence>
<protein>
    <recommendedName>
        <fullName evidence="2">DUF7455 domain-containing protein</fullName>
    </recommendedName>
</protein>
<dbReference type="RefSeq" id="WP_227425310.1">
    <property type="nucleotide sequence ID" value="NZ_CP071868.1"/>
</dbReference>
<dbReference type="EMBL" id="CP071868">
    <property type="protein sequence ID" value="QTE30932.1"/>
    <property type="molecule type" value="Genomic_DNA"/>
</dbReference>